<dbReference type="InterPro" id="IPR052043">
    <property type="entry name" value="PolySaccharide_Degr_Enz"/>
</dbReference>
<dbReference type="Proteomes" id="UP000076079">
    <property type="component" value="Chromosome"/>
</dbReference>
<dbReference type="GO" id="GO:0102211">
    <property type="term" value="F:unsaturated rhamnogalacturonyl hydrolase activity"/>
    <property type="evidence" value="ECO:0007669"/>
    <property type="project" value="UniProtKB-EC"/>
</dbReference>
<dbReference type="Pfam" id="PF07470">
    <property type="entry name" value="Glyco_hydro_88"/>
    <property type="match status" value="1"/>
</dbReference>
<dbReference type="GO" id="GO:0005975">
    <property type="term" value="P:carbohydrate metabolic process"/>
    <property type="evidence" value="ECO:0007669"/>
    <property type="project" value="InterPro"/>
</dbReference>
<keyword evidence="3" id="KW-1185">Reference proteome</keyword>
<name>A0A143PLR0_LUTPR</name>
<dbReference type="PANTHER" id="PTHR33886">
    <property type="entry name" value="UNSATURATED RHAMNOGALACTURONAN HYDROLASE (EUROFUNG)"/>
    <property type="match status" value="1"/>
</dbReference>
<dbReference type="InterPro" id="IPR010905">
    <property type="entry name" value="Glyco_hydro_88"/>
</dbReference>
<evidence type="ECO:0000313" key="2">
    <source>
        <dbReference type="EMBL" id="AMY09431.1"/>
    </source>
</evidence>
<keyword evidence="1 2" id="KW-0378">Hydrolase</keyword>
<accession>A0A143PLR0</accession>
<dbReference type="SUPFAM" id="SSF48208">
    <property type="entry name" value="Six-hairpin glycosidases"/>
    <property type="match status" value="1"/>
</dbReference>
<dbReference type="PANTHER" id="PTHR33886:SF8">
    <property type="entry name" value="UNSATURATED RHAMNOGALACTURONAN HYDROLASE (EUROFUNG)"/>
    <property type="match status" value="1"/>
</dbReference>
<dbReference type="KEGG" id="abac:LuPra_02648"/>
<evidence type="ECO:0000313" key="3">
    <source>
        <dbReference type="Proteomes" id="UP000076079"/>
    </source>
</evidence>
<dbReference type="InterPro" id="IPR008928">
    <property type="entry name" value="6-hairpin_glycosidase_sf"/>
</dbReference>
<dbReference type="STRING" id="1855912.LuPra_02648"/>
<keyword evidence="2" id="KW-0326">Glycosidase</keyword>
<proteinExistence type="predicted"/>
<dbReference type="EC" id="3.2.1.172" evidence="2"/>
<reference evidence="2 3" key="1">
    <citation type="journal article" date="2016" name="Genome Announc.">
        <title>First Complete Genome Sequence of a Subdivision 6 Acidobacterium Strain.</title>
        <authorList>
            <person name="Huang S."/>
            <person name="Vieira S."/>
            <person name="Bunk B."/>
            <person name="Riedel T."/>
            <person name="Sproer C."/>
            <person name="Overmann J."/>
        </authorList>
    </citation>
    <scope>NUCLEOTIDE SEQUENCE [LARGE SCALE GENOMIC DNA]</scope>
    <source>
        <strain evidence="3">DSM 100886 HEG_-6_39</strain>
    </source>
</reference>
<organism evidence="2 3">
    <name type="scientific">Luteitalea pratensis</name>
    <dbReference type="NCBI Taxonomy" id="1855912"/>
    <lineage>
        <taxon>Bacteria</taxon>
        <taxon>Pseudomonadati</taxon>
        <taxon>Acidobacteriota</taxon>
        <taxon>Vicinamibacteria</taxon>
        <taxon>Vicinamibacterales</taxon>
        <taxon>Vicinamibacteraceae</taxon>
        <taxon>Luteitalea</taxon>
    </lineage>
</organism>
<evidence type="ECO:0000256" key="1">
    <source>
        <dbReference type="ARBA" id="ARBA00022801"/>
    </source>
</evidence>
<dbReference type="InterPro" id="IPR012341">
    <property type="entry name" value="6hp_glycosidase-like_sf"/>
</dbReference>
<reference evidence="3" key="2">
    <citation type="submission" date="2016-04" db="EMBL/GenBank/DDBJ databases">
        <title>First Complete Genome Sequence of a Subdivision 6 Acidobacterium.</title>
        <authorList>
            <person name="Huang S."/>
            <person name="Vieira S."/>
            <person name="Bunk B."/>
            <person name="Riedel T."/>
            <person name="Sproeer C."/>
            <person name="Overmann J."/>
        </authorList>
    </citation>
    <scope>NUCLEOTIDE SEQUENCE [LARGE SCALE GENOMIC DNA]</scope>
    <source>
        <strain evidence="3">DSM 100886 HEG_-6_39</strain>
    </source>
</reference>
<sequence>MRWPFRLWAFGEAVALRGLLASSRATGAEEPLGFVRALLRTYVGRGVGRSAEEHVAPGAELLALHALDGESTWLDAARALSRLHMATPPGPAGVRYLRPDLPGWRRQIWVDSMDGGPPFLARLAQVTGDDTYAHEATTTLLAYARLLQDERSGLFVHGFEEHCGRNGQLWARGNGWAAMGLVETLAWVPGEARLAAELRQRLAALLDGLAVLQQSSGLWPTVLDRPESPPETTLAVMTTTAIDRARQAGVLPGNSHESMRARAQAAVLEQVSASGALGLVSDATPIGELRMYVTRPFGVFPWGQGPLLLMLAGPPSTSEPGKRP</sequence>
<dbReference type="AlphaFoldDB" id="A0A143PLR0"/>
<gene>
    <name evidence="2" type="primary">yesR</name>
    <name evidence="2" type="ORF">LuPra_02648</name>
</gene>
<dbReference type="EMBL" id="CP015136">
    <property type="protein sequence ID" value="AMY09431.1"/>
    <property type="molecule type" value="Genomic_DNA"/>
</dbReference>
<protein>
    <submittedName>
        <fullName evidence="2">Unsaturated rhamnogalacturonyl hydrolase YesR</fullName>
        <ecNumber evidence="2">3.2.1.172</ecNumber>
    </submittedName>
</protein>
<dbReference type="Gene3D" id="1.50.10.10">
    <property type="match status" value="1"/>
</dbReference>